<evidence type="ECO:0000259" key="1">
    <source>
        <dbReference type="PROSITE" id="PS50853"/>
    </source>
</evidence>
<proteinExistence type="predicted"/>
<accession>A0A5J4RYZ9</accession>
<dbReference type="InterPro" id="IPR003961">
    <property type="entry name" value="FN3_dom"/>
</dbReference>
<reference evidence="2" key="1">
    <citation type="submission" date="2019-03" db="EMBL/GenBank/DDBJ databases">
        <title>Single cell metagenomics reveals metabolic interactions within the superorganism composed of flagellate Streblomastix strix and complex community of Bacteroidetes bacteria on its surface.</title>
        <authorList>
            <person name="Treitli S.C."/>
            <person name="Kolisko M."/>
            <person name="Husnik F."/>
            <person name="Keeling P."/>
            <person name="Hampl V."/>
        </authorList>
    </citation>
    <scope>NUCLEOTIDE SEQUENCE</scope>
    <source>
        <strain evidence="2">STM</strain>
    </source>
</reference>
<dbReference type="SUPFAM" id="SSF49265">
    <property type="entry name" value="Fibronectin type III"/>
    <property type="match status" value="1"/>
</dbReference>
<name>A0A5J4RYZ9_9ZZZZ</name>
<dbReference type="AlphaFoldDB" id="A0A5J4RYZ9"/>
<dbReference type="InterPro" id="IPR013783">
    <property type="entry name" value="Ig-like_fold"/>
</dbReference>
<protein>
    <recommendedName>
        <fullName evidence="1">Fibronectin type-III domain-containing protein</fullName>
    </recommendedName>
</protein>
<evidence type="ECO:0000313" key="2">
    <source>
        <dbReference type="EMBL" id="KAA6338455.1"/>
    </source>
</evidence>
<gene>
    <name evidence="2" type="ORF">EZS27_013544</name>
</gene>
<dbReference type="EMBL" id="SNRY01000616">
    <property type="protein sequence ID" value="KAA6338455.1"/>
    <property type="molecule type" value="Genomic_DNA"/>
</dbReference>
<dbReference type="PROSITE" id="PS50853">
    <property type="entry name" value="FN3"/>
    <property type="match status" value="1"/>
</dbReference>
<sequence>MKGTISQRIILSFVFLFLLLLPVSVFSQDTITVTVKANVAKENIQLRWAVNSPTAWFYTNMHGMTIERYTLMRNGTILDMPEQIVLTPTPLTPHPLDDWQEIAQKDNYAAIIAQALYGEDFEVSGGEVDISRIIALSQEQEQRYAMSLFAADMSFSAALFAGWGYEDKTVKEGERYLYRIIPVGPDTTKVIEMGSAYVGLEDYRDLPRPLGPDAIFGNQSVMVTWDSKILERYYNSYYLERSDDGTDFERLTETPLTNLMGNDRMFYNDSISNNKTYYYRLTGLTSFGEEGPVSDTIQGKGASRLIYNAHIVRAIPDDFGKVEVTWDFDERGNEDLVSFELRRGNTDKGPFTTVVPNIPPTFRTAIYEKPMPESYLVIAAIPKEGEEAISFPFLLQMEDSIPPAIPQGLEGAVDTTGIVRLKWLANSDGDLLGYRIYRGQAQGEELIPLTDIAITANEYRDSVNIYNLNSKVYYAVTSLDRRYNQSALSAVLELEKPDVVKPSPPFITRCEATDSGVLLEWVSGVESLRSYHIYRLEKGKDREQIKTIDNPEMTNYVDSTAVGGTGYNYDVVAVNRSFLESNPSPSLYVRAKGQDANVGIKRFRSERTSKGIVLKWEHTIADVKSVNIYRKEGELPLSLWREVGAWEREVIDVIAKRNIVYEYLLVIKTQNGQPISIQTKTE</sequence>
<dbReference type="InterPro" id="IPR036116">
    <property type="entry name" value="FN3_sf"/>
</dbReference>
<dbReference type="Gene3D" id="2.60.40.10">
    <property type="entry name" value="Immunoglobulins"/>
    <property type="match status" value="3"/>
</dbReference>
<comment type="caution">
    <text evidence="2">The sequence shown here is derived from an EMBL/GenBank/DDBJ whole genome shotgun (WGS) entry which is preliminary data.</text>
</comment>
<feature type="domain" description="Fibronectin type-III" evidence="1">
    <location>
        <begin position="501"/>
        <end position="594"/>
    </location>
</feature>
<organism evidence="2">
    <name type="scientific">termite gut metagenome</name>
    <dbReference type="NCBI Taxonomy" id="433724"/>
    <lineage>
        <taxon>unclassified sequences</taxon>
        <taxon>metagenomes</taxon>
        <taxon>organismal metagenomes</taxon>
    </lineage>
</organism>